<evidence type="ECO:0000256" key="5">
    <source>
        <dbReference type="ARBA" id="ARBA00022927"/>
    </source>
</evidence>
<protein>
    <recommendedName>
        <fullName evidence="9">Sec-independent protein translocase protein TatA</fullName>
    </recommendedName>
</protein>
<dbReference type="NCBIfam" id="TIGR01411">
    <property type="entry name" value="tatAE"/>
    <property type="match status" value="1"/>
</dbReference>
<evidence type="ECO:0000256" key="3">
    <source>
        <dbReference type="ARBA" id="ARBA00022475"/>
    </source>
</evidence>
<keyword evidence="6 9" id="KW-1133">Transmembrane helix</keyword>
<keyword evidence="5 9" id="KW-0653">Protein transport</keyword>
<dbReference type="PANTHER" id="PTHR42982">
    <property type="entry name" value="SEC-INDEPENDENT PROTEIN TRANSLOCASE PROTEIN TATA"/>
    <property type="match status" value="1"/>
</dbReference>
<keyword evidence="7 9" id="KW-0811">Translocation</keyword>
<name>A0ABS4JRS5_9FIRM</name>
<proteinExistence type="inferred from homology"/>
<evidence type="ECO:0000256" key="6">
    <source>
        <dbReference type="ARBA" id="ARBA00022989"/>
    </source>
</evidence>
<comment type="caution">
    <text evidence="10">The sequence shown here is derived from an EMBL/GenBank/DDBJ whole genome shotgun (WGS) entry which is preliminary data.</text>
</comment>
<evidence type="ECO:0000256" key="7">
    <source>
        <dbReference type="ARBA" id="ARBA00023010"/>
    </source>
</evidence>
<evidence type="ECO:0000313" key="11">
    <source>
        <dbReference type="Proteomes" id="UP001519289"/>
    </source>
</evidence>
<keyword evidence="3 9" id="KW-1003">Cell membrane</keyword>
<dbReference type="EMBL" id="JAGGLG010000011">
    <property type="protein sequence ID" value="MBP2018237.1"/>
    <property type="molecule type" value="Genomic_DNA"/>
</dbReference>
<keyword evidence="4 9" id="KW-0812">Transmembrane</keyword>
<evidence type="ECO:0000256" key="4">
    <source>
        <dbReference type="ARBA" id="ARBA00022692"/>
    </source>
</evidence>
<keyword evidence="2 9" id="KW-0813">Transport</keyword>
<keyword evidence="8 9" id="KW-0472">Membrane</keyword>
<sequence>MFGRLGFWEILLIALVIVLLFGASKLPQLARGMGDSIREFRKAVKEEDAEKKEE</sequence>
<dbReference type="Proteomes" id="UP001519289">
    <property type="component" value="Unassembled WGS sequence"/>
</dbReference>
<evidence type="ECO:0000256" key="2">
    <source>
        <dbReference type="ARBA" id="ARBA00022448"/>
    </source>
</evidence>
<keyword evidence="11" id="KW-1185">Reference proteome</keyword>
<evidence type="ECO:0000256" key="1">
    <source>
        <dbReference type="ARBA" id="ARBA00004162"/>
    </source>
</evidence>
<dbReference type="InterPro" id="IPR006312">
    <property type="entry name" value="TatA/E"/>
</dbReference>
<accession>A0ABS4JRS5</accession>
<dbReference type="Gene3D" id="1.20.5.3310">
    <property type="match status" value="1"/>
</dbReference>
<comment type="function">
    <text evidence="9">Part of the twin-arginine translocation (Tat) system that transports large folded proteins containing a characteristic twin-arginine motif in their signal peptide across membranes. TatA could form the protein-conducting channel of the Tat system.</text>
</comment>
<organism evidence="10 11">
    <name type="scientific">Symbiobacterium terraclitae</name>
    <dbReference type="NCBI Taxonomy" id="557451"/>
    <lineage>
        <taxon>Bacteria</taxon>
        <taxon>Bacillati</taxon>
        <taxon>Bacillota</taxon>
        <taxon>Clostridia</taxon>
        <taxon>Eubacteriales</taxon>
        <taxon>Symbiobacteriaceae</taxon>
        <taxon>Symbiobacterium</taxon>
    </lineage>
</organism>
<dbReference type="InterPro" id="IPR003369">
    <property type="entry name" value="TatA/B/E"/>
</dbReference>
<dbReference type="PANTHER" id="PTHR42982:SF1">
    <property type="entry name" value="SEC-INDEPENDENT PROTEIN TRANSLOCASE PROTEIN TATA"/>
    <property type="match status" value="1"/>
</dbReference>
<dbReference type="RefSeq" id="WP_209466370.1">
    <property type="nucleotide sequence ID" value="NZ_JAGGLG010000011.1"/>
</dbReference>
<evidence type="ECO:0000256" key="9">
    <source>
        <dbReference type="HAMAP-Rule" id="MF_00236"/>
    </source>
</evidence>
<comment type="subunit">
    <text evidence="9">Forms a complex with TatC.</text>
</comment>
<evidence type="ECO:0000313" key="10">
    <source>
        <dbReference type="EMBL" id="MBP2018237.1"/>
    </source>
</evidence>
<dbReference type="Pfam" id="PF02416">
    <property type="entry name" value="TatA_B_E"/>
    <property type="match status" value="1"/>
</dbReference>
<gene>
    <name evidence="9" type="primary">tatA</name>
    <name evidence="10" type="ORF">J2Z79_001638</name>
</gene>
<reference evidence="10 11" key="1">
    <citation type="submission" date="2021-03" db="EMBL/GenBank/DDBJ databases">
        <title>Genomic Encyclopedia of Type Strains, Phase IV (KMG-IV): sequencing the most valuable type-strain genomes for metagenomic binning, comparative biology and taxonomic classification.</title>
        <authorList>
            <person name="Goeker M."/>
        </authorList>
    </citation>
    <scope>NUCLEOTIDE SEQUENCE [LARGE SCALE GENOMIC DNA]</scope>
    <source>
        <strain evidence="10 11">DSM 27138</strain>
    </source>
</reference>
<comment type="subcellular location">
    <subcellularLocation>
        <location evidence="1 9">Cell membrane</location>
        <topology evidence="1 9">Single-pass membrane protein</topology>
    </subcellularLocation>
</comment>
<dbReference type="HAMAP" id="MF_00236">
    <property type="entry name" value="TatA_E"/>
    <property type="match status" value="1"/>
</dbReference>
<comment type="similarity">
    <text evidence="9">Belongs to the TatA/E family.</text>
</comment>
<feature type="transmembrane region" description="Helical" evidence="9">
    <location>
        <begin position="6"/>
        <end position="23"/>
    </location>
</feature>
<evidence type="ECO:0000256" key="8">
    <source>
        <dbReference type="ARBA" id="ARBA00023136"/>
    </source>
</evidence>